<reference evidence="7" key="1">
    <citation type="submission" date="2025-08" db="UniProtKB">
        <authorList>
            <consortium name="RefSeq"/>
        </authorList>
    </citation>
    <scope>IDENTIFICATION</scope>
    <source>
        <strain evidence="7">OHB3-1</strain>
    </source>
</reference>
<dbReference type="Pfam" id="PF04043">
    <property type="entry name" value="PMEI"/>
    <property type="match status" value="1"/>
</dbReference>
<dbReference type="GeneID" id="111013386"/>
<dbReference type="AlphaFoldDB" id="A0A6J1CPI8"/>
<dbReference type="NCBIfam" id="TIGR01614">
    <property type="entry name" value="PME_inhib"/>
    <property type="match status" value="1"/>
</dbReference>
<dbReference type="Proteomes" id="UP000504603">
    <property type="component" value="Unplaced"/>
</dbReference>
<evidence type="ECO:0000256" key="1">
    <source>
        <dbReference type="ARBA" id="ARBA00022729"/>
    </source>
</evidence>
<dbReference type="InterPro" id="IPR006501">
    <property type="entry name" value="Pectinesterase_inhib_dom"/>
</dbReference>
<protein>
    <submittedName>
        <fullName evidence="7">Pectinesterase inhibitor-like</fullName>
    </submittedName>
</protein>
<keyword evidence="2" id="KW-1015">Disulfide bond</keyword>
<dbReference type="InterPro" id="IPR035513">
    <property type="entry name" value="Invertase/methylesterase_inhib"/>
</dbReference>
<evidence type="ECO:0000259" key="5">
    <source>
        <dbReference type="SMART" id="SM00856"/>
    </source>
</evidence>
<dbReference type="InterPro" id="IPR052421">
    <property type="entry name" value="PCW_Enzyme_Inhibitor"/>
</dbReference>
<dbReference type="KEGG" id="mcha:111013386"/>
<dbReference type="GO" id="GO:0046910">
    <property type="term" value="F:pectinesterase inhibitor activity"/>
    <property type="evidence" value="ECO:0007669"/>
    <property type="project" value="InterPro"/>
</dbReference>
<dbReference type="SMART" id="SM00856">
    <property type="entry name" value="PMEI"/>
    <property type="match status" value="1"/>
</dbReference>
<gene>
    <name evidence="7" type="primary">LOC111013386</name>
</gene>
<dbReference type="CDD" id="cd15797">
    <property type="entry name" value="PMEI"/>
    <property type="match status" value="1"/>
</dbReference>
<keyword evidence="6" id="KW-1185">Reference proteome</keyword>
<dbReference type="InterPro" id="IPR034086">
    <property type="entry name" value="PMEI_plant"/>
</dbReference>
<feature type="chain" id="PRO_5026820740" evidence="4">
    <location>
        <begin position="28"/>
        <end position="177"/>
    </location>
</feature>
<feature type="signal peptide" evidence="4">
    <location>
        <begin position="1"/>
        <end position="27"/>
    </location>
</feature>
<dbReference type="Gene3D" id="1.20.140.40">
    <property type="entry name" value="Invertase/pectin methylesterase inhibitor family protein"/>
    <property type="match status" value="1"/>
</dbReference>
<evidence type="ECO:0000313" key="7">
    <source>
        <dbReference type="RefSeq" id="XP_022143514.1"/>
    </source>
</evidence>
<name>A0A6J1CPI8_MOMCH</name>
<evidence type="ECO:0000256" key="3">
    <source>
        <dbReference type="ARBA" id="ARBA00038471"/>
    </source>
</evidence>
<dbReference type="RefSeq" id="XP_022143514.1">
    <property type="nucleotide sequence ID" value="XM_022287822.1"/>
</dbReference>
<sequence>MANSISILPLVLSLVLLNTVVPMGALSQNDAVAMICPKTRNPGFCTYVLKSTGSATDLVGLGRFTLNLAHARAGESRALARSLAAKTADPKLRERYASCSDSYNDAVSNIEDATRYLASGDYNGVNVEASAAMTNADDCEGNFTAPRPESELTKNSKTLEDICSIILVISNLLLGRV</sequence>
<organism evidence="6 7">
    <name type="scientific">Momordica charantia</name>
    <name type="common">Bitter gourd</name>
    <name type="synonym">Balsam pear</name>
    <dbReference type="NCBI Taxonomy" id="3673"/>
    <lineage>
        <taxon>Eukaryota</taxon>
        <taxon>Viridiplantae</taxon>
        <taxon>Streptophyta</taxon>
        <taxon>Embryophyta</taxon>
        <taxon>Tracheophyta</taxon>
        <taxon>Spermatophyta</taxon>
        <taxon>Magnoliopsida</taxon>
        <taxon>eudicotyledons</taxon>
        <taxon>Gunneridae</taxon>
        <taxon>Pentapetalae</taxon>
        <taxon>rosids</taxon>
        <taxon>fabids</taxon>
        <taxon>Cucurbitales</taxon>
        <taxon>Cucurbitaceae</taxon>
        <taxon>Momordiceae</taxon>
        <taxon>Momordica</taxon>
    </lineage>
</organism>
<dbReference type="FunFam" id="1.20.140.40:FF:000008">
    <property type="entry name" value="Invertase/pectin methylesterase inhibitor family protein"/>
    <property type="match status" value="1"/>
</dbReference>
<dbReference type="OrthoDB" id="764172at2759"/>
<dbReference type="SUPFAM" id="SSF101148">
    <property type="entry name" value="Plant invertase/pectin methylesterase inhibitor"/>
    <property type="match status" value="1"/>
</dbReference>
<proteinExistence type="inferred from homology"/>
<evidence type="ECO:0000313" key="6">
    <source>
        <dbReference type="Proteomes" id="UP000504603"/>
    </source>
</evidence>
<keyword evidence="1 4" id="KW-0732">Signal</keyword>
<feature type="domain" description="Pectinesterase inhibitor" evidence="5">
    <location>
        <begin position="27"/>
        <end position="169"/>
    </location>
</feature>
<evidence type="ECO:0000256" key="4">
    <source>
        <dbReference type="SAM" id="SignalP"/>
    </source>
</evidence>
<evidence type="ECO:0000256" key="2">
    <source>
        <dbReference type="ARBA" id="ARBA00023157"/>
    </source>
</evidence>
<dbReference type="PANTHER" id="PTHR36710">
    <property type="entry name" value="PECTINESTERASE INHIBITOR-LIKE"/>
    <property type="match status" value="1"/>
</dbReference>
<comment type="similarity">
    <text evidence="3">Belongs to the PMEI family.</text>
</comment>
<accession>A0A6J1CPI8</accession>
<dbReference type="PANTHER" id="PTHR36710:SF4">
    <property type="entry name" value="PLANT INVERTASE_PECTIN METHYLESTERASE INHIBITOR SUPERFAMILY PROTEIN"/>
    <property type="match status" value="1"/>
</dbReference>